<organism evidence="15 16">
    <name type="scientific">Filimonas lacunae</name>
    <dbReference type="NCBI Taxonomy" id="477680"/>
    <lineage>
        <taxon>Bacteria</taxon>
        <taxon>Pseudomonadati</taxon>
        <taxon>Bacteroidota</taxon>
        <taxon>Chitinophagia</taxon>
        <taxon>Chitinophagales</taxon>
        <taxon>Chitinophagaceae</taxon>
        <taxon>Filimonas</taxon>
    </lineage>
</organism>
<evidence type="ECO:0000256" key="11">
    <source>
        <dbReference type="RuleBase" id="RU003357"/>
    </source>
</evidence>
<evidence type="ECO:0000256" key="7">
    <source>
        <dbReference type="ARBA" id="ARBA00023077"/>
    </source>
</evidence>
<keyword evidence="7 11" id="KW-0798">TonB box</keyword>
<evidence type="ECO:0000313" key="15">
    <source>
        <dbReference type="EMBL" id="SIS64082.1"/>
    </source>
</evidence>
<evidence type="ECO:0000259" key="14">
    <source>
        <dbReference type="Pfam" id="PF07715"/>
    </source>
</evidence>
<evidence type="ECO:0000313" key="16">
    <source>
        <dbReference type="Proteomes" id="UP000186917"/>
    </source>
</evidence>
<comment type="similarity">
    <text evidence="10 11">Belongs to the TonB-dependent receptor family.</text>
</comment>
<comment type="subcellular location">
    <subcellularLocation>
        <location evidence="1 10">Cell outer membrane</location>
        <topology evidence="1 10">Multi-pass membrane protein</topology>
    </subcellularLocation>
</comment>
<feature type="domain" description="TonB-dependent receptor-like beta-barrel" evidence="12">
    <location>
        <begin position="539"/>
        <end position="1105"/>
    </location>
</feature>
<accession>A0A173MMP7</accession>
<dbReference type="NCBIfam" id="TIGR04056">
    <property type="entry name" value="OMP_RagA_SusC"/>
    <property type="match status" value="1"/>
</dbReference>
<dbReference type="OrthoDB" id="9768177at2"/>
<keyword evidence="9 10" id="KW-0998">Cell outer membrane</keyword>
<dbReference type="STRING" id="477680.SAMN05421788_101372"/>
<feature type="domain" description="TonB-dependent receptor plug" evidence="14">
    <location>
        <begin position="252"/>
        <end position="381"/>
    </location>
</feature>
<evidence type="ECO:0000256" key="5">
    <source>
        <dbReference type="ARBA" id="ARBA00022692"/>
    </source>
</evidence>
<dbReference type="InterPro" id="IPR036942">
    <property type="entry name" value="Beta-barrel_TonB_sf"/>
</dbReference>
<keyword evidence="6" id="KW-0408">Iron</keyword>
<dbReference type="Gene3D" id="3.55.50.30">
    <property type="match status" value="1"/>
</dbReference>
<keyword evidence="4" id="KW-0406">Ion transport</keyword>
<evidence type="ECO:0000256" key="6">
    <source>
        <dbReference type="ARBA" id="ARBA00023004"/>
    </source>
</evidence>
<keyword evidence="3 10" id="KW-1134">Transmembrane beta strand</keyword>
<dbReference type="GO" id="GO:0006826">
    <property type="term" value="P:iron ion transport"/>
    <property type="evidence" value="ECO:0007669"/>
    <property type="project" value="UniProtKB-KW"/>
</dbReference>
<evidence type="ECO:0000256" key="4">
    <source>
        <dbReference type="ARBA" id="ARBA00022496"/>
    </source>
</evidence>
<evidence type="ECO:0000256" key="2">
    <source>
        <dbReference type="ARBA" id="ARBA00022448"/>
    </source>
</evidence>
<evidence type="ECO:0000259" key="12">
    <source>
        <dbReference type="Pfam" id="PF00593"/>
    </source>
</evidence>
<dbReference type="Pfam" id="PF07660">
    <property type="entry name" value="STN"/>
    <property type="match status" value="1"/>
</dbReference>
<keyword evidence="16" id="KW-1185">Reference proteome</keyword>
<dbReference type="EMBL" id="FTOR01000001">
    <property type="protein sequence ID" value="SIS64082.1"/>
    <property type="molecule type" value="Genomic_DNA"/>
</dbReference>
<dbReference type="InterPro" id="IPR023997">
    <property type="entry name" value="TonB-dep_OMP_SusC/RagA_CS"/>
</dbReference>
<dbReference type="InterPro" id="IPR023996">
    <property type="entry name" value="TonB-dep_OMP_SusC/RagA"/>
</dbReference>
<dbReference type="PROSITE" id="PS52016">
    <property type="entry name" value="TONB_DEPENDENT_REC_3"/>
    <property type="match status" value="1"/>
</dbReference>
<dbReference type="Pfam" id="PF13715">
    <property type="entry name" value="CarbopepD_reg_2"/>
    <property type="match status" value="1"/>
</dbReference>
<evidence type="ECO:0000256" key="1">
    <source>
        <dbReference type="ARBA" id="ARBA00004571"/>
    </source>
</evidence>
<gene>
    <name evidence="15" type="ORF">SAMN05421788_101372</name>
</gene>
<name>A0A173MMP7_9BACT</name>
<dbReference type="InterPro" id="IPR008969">
    <property type="entry name" value="CarboxyPept-like_regulatory"/>
</dbReference>
<dbReference type="GO" id="GO:0009279">
    <property type="term" value="C:cell outer membrane"/>
    <property type="evidence" value="ECO:0007669"/>
    <property type="project" value="UniProtKB-SubCell"/>
</dbReference>
<keyword evidence="5 10" id="KW-0812">Transmembrane</keyword>
<dbReference type="InterPro" id="IPR012910">
    <property type="entry name" value="Plug_dom"/>
</dbReference>
<keyword evidence="4" id="KW-0410">Iron transport</keyword>
<dbReference type="Proteomes" id="UP000186917">
    <property type="component" value="Unassembled WGS sequence"/>
</dbReference>
<dbReference type="Pfam" id="PF00593">
    <property type="entry name" value="TonB_dep_Rec_b-barrel"/>
    <property type="match status" value="1"/>
</dbReference>
<dbReference type="KEGG" id="fln:FLA_4970"/>
<keyword evidence="8 10" id="KW-0472">Membrane</keyword>
<dbReference type="RefSeq" id="WP_084205990.1">
    <property type="nucleotide sequence ID" value="NZ_AP017422.1"/>
</dbReference>
<dbReference type="InterPro" id="IPR011662">
    <property type="entry name" value="Secretin/TonB_short_N"/>
</dbReference>
<evidence type="ECO:0000259" key="13">
    <source>
        <dbReference type="Pfam" id="PF07660"/>
    </source>
</evidence>
<dbReference type="SUPFAM" id="SSF56935">
    <property type="entry name" value="Porins"/>
    <property type="match status" value="1"/>
</dbReference>
<evidence type="ECO:0000256" key="3">
    <source>
        <dbReference type="ARBA" id="ARBA00022452"/>
    </source>
</evidence>
<dbReference type="NCBIfam" id="TIGR04057">
    <property type="entry name" value="SusC_RagA_signa"/>
    <property type="match status" value="1"/>
</dbReference>
<evidence type="ECO:0000256" key="10">
    <source>
        <dbReference type="PROSITE-ProRule" id="PRU01360"/>
    </source>
</evidence>
<reference evidence="16" key="1">
    <citation type="submission" date="2017-01" db="EMBL/GenBank/DDBJ databases">
        <authorList>
            <person name="Varghese N."/>
            <person name="Submissions S."/>
        </authorList>
    </citation>
    <scope>NUCLEOTIDE SEQUENCE [LARGE SCALE GENOMIC DNA]</scope>
    <source>
        <strain evidence="16">DSM 21054</strain>
    </source>
</reference>
<dbReference type="AlphaFoldDB" id="A0A173MMP7"/>
<dbReference type="Gene3D" id="2.40.170.20">
    <property type="entry name" value="TonB-dependent receptor, beta-barrel domain"/>
    <property type="match status" value="1"/>
</dbReference>
<keyword evidence="2 10" id="KW-0813">Transport</keyword>
<dbReference type="InterPro" id="IPR039426">
    <property type="entry name" value="TonB-dep_rcpt-like"/>
</dbReference>
<dbReference type="Gene3D" id="2.170.130.10">
    <property type="entry name" value="TonB-dependent receptor, plug domain"/>
    <property type="match status" value="1"/>
</dbReference>
<dbReference type="SUPFAM" id="SSF49464">
    <property type="entry name" value="Carboxypeptidase regulatory domain-like"/>
    <property type="match status" value="1"/>
</dbReference>
<proteinExistence type="inferred from homology"/>
<evidence type="ECO:0000256" key="8">
    <source>
        <dbReference type="ARBA" id="ARBA00023136"/>
    </source>
</evidence>
<dbReference type="InterPro" id="IPR000531">
    <property type="entry name" value="Beta-barrel_TonB"/>
</dbReference>
<dbReference type="Pfam" id="PF07715">
    <property type="entry name" value="Plug"/>
    <property type="match status" value="1"/>
</dbReference>
<dbReference type="InterPro" id="IPR037066">
    <property type="entry name" value="Plug_dom_sf"/>
</dbReference>
<sequence length="1137" mass="124080">MQFNTLCNRLLHAVIYQQLPAGIYHREESRFMAKTVKIMKLTTVLLLAFCLHVSAKVSPQSISFKGKDVKLEKAFAEIKAQTGYLVIGNKKLLNNAGTVTISAEKMPLKQFLDLLLKNQGLQYSIEAQTIIVSAKPAVPATPPAGYAPVEYMAPPPPIKVIGYLLRQDGRDALVGATVQVKGTKSGVSTDNQGKFTLDANEGDLLVITYVGFETRVVTVKGPNMGVIYLSASQNQLDETVVMAYGTTTRRYNTGNIARVTAEDIAKQPVTNPLLALQGRMAGVQVTQANGVTGSKVTLQVRGQNFIGTSTIGRNDPLYVIDGVPFPSTAINRSISGSSAVDGATGETSPFNVLNPANIESIEILKDADASAIYGSRAANGVILITTKKGKAGKTTFSANVWTGRSVVGHTPQMLSTQEYRTIRKIAFANDGVTPTTTNAPDLLVWDSTKTNDFYDKFIGGTMTTTDANGSLSGGDARNKFLLSASYHKENTVFVNDQGYKRASVMFNNDHTSLDGKFNVNASVQYSSDVNNLSYLDPTSYAYVLAPNYPLYNANGTLNWTMANPLGYLNASYKASSNNLSGRALFRYTIIPGLDIKTSLGYNKMTTDQVRLTPTTYYNPTFNVTSGTGSFSNYTQESFIIEPQATYSTVIGQGRLNVLAGGTWQNTKGKMPFNLSTSGYTSDDNLSDPQAATSRSVSVSSNQYLYASLFGRVTYNWKNKYIVNGAVRRDGSSRFGPDKRFGNFGSIGAAWLFSEENFAKAIPALSFGKLRGSYGVAGNDQTGDYLYTAFYTTTTAYGATSAIVPSGIANPRIQWEVNRKMELATELGFLKDRILFNAAWYRNRSNSQLVSYTLSPQSGFTSYTANMPALVENSGWEFSATTININKGKLKYTTTVNITLPRNKLVYYPDLTQGAASTLAASYAQGYPLTSSFLYKYLGDDPVTGLPTFQDANKDGRFTNGIFDNGRGDYLYAGNTAPQFFGGLNNSLTYKNFQLDVFIQFTKQKGRSIAATAYNPPGNAAYFNYSRDMIISYLGTPDKWAGNKKITQGYGDAYTAFGRWVASDANFVDASFVRLKSVNLSYTLPAELLKKWHMQTIRLYMQAQNLFTITGYKGFDPETKSISLPPLRTITAGIQLTL</sequence>
<evidence type="ECO:0000256" key="9">
    <source>
        <dbReference type="ARBA" id="ARBA00023237"/>
    </source>
</evidence>
<protein>
    <submittedName>
        <fullName evidence="15">TonB-linked outer membrane protein, SusC/RagA family</fullName>
    </submittedName>
</protein>
<feature type="domain" description="Secretin/TonB short N-terminal" evidence="13">
    <location>
        <begin position="84"/>
        <end position="135"/>
    </location>
</feature>